<dbReference type="Gene3D" id="1.10.150.240">
    <property type="entry name" value="Putative phosphatase, domain 2"/>
    <property type="match status" value="1"/>
</dbReference>
<dbReference type="SFLD" id="SFLDG01135">
    <property type="entry name" value="C1.5.6:_HAD__Beta-PGM__Phospha"/>
    <property type="match status" value="1"/>
</dbReference>
<evidence type="ECO:0000313" key="11">
    <source>
        <dbReference type="EMBL" id="SFV56782.1"/>
    </source>
</evidence>
<dbReference type="CDD" id="cd16417">
    <property type="entry name" value="HAD_PGPase"/>
    <property type="match status" value="1"/>
</dbReference>
<dbReference type="NCBIfam" id="NF009695">
    <property type="entry name" value="PRK13222.1-2"/>
    <property type="match status" value="1"/>
</dbReference>
<sequence>MIRNTKIYNKKAILFDLDGTLIDSVPDLTLAINDMLLILGRKTFAQDVIKYWVGNGANVLVKRALSGNIEINKSLDKKLIEEALEIFLKSYSNHLAEATITYPYVIETLTELKQRKYRLVIITNKPSAFVLPILKSLNIDNLFEFYLGGDTLKEKKPNPEPLYYACNKLNININDAVMVGDSKNDILASNSAKMQSIGVTYGYNYGESLSDYNPTNIIDNFEELLSIFEERKDV</sequence>
<keyword evidence="7 11" id="KW-0378">Hydrolase</keyword>
<dbReference type="InterPro" id="IPR004274">
    <property type="entry name" value="FCP1_dom"/>
</dbReference>
<name>A0A1W1BTJ4_9ZZZZ</name>
<gene>
    <name evidence="11" type="ORF">MNB_SV-9-447</name>
</gene>
<dbReference type="GO" id="GO:0006281">
    <property type="term" value="P:DNA repair"/>
    <property type="evidence" value="ECO:0007669"/>
    <property type="project" value="TreeGrafter"/>
</dbReference>
<dbReference type="NCBIfam" id="TIGR01549">
    <property type="entry name" value="HAD-SF-IA-v1"/>
    <property type="match status" value="1"/>
</dbReference>
<keyword evidence="9" id="KW-0119">Carbohydrate metabolism</keyword>
<evidence type="ECO:0000256" key="4">
    <source>
        <dbReference type="ARBA" id="ARBA00006171"/>
    </source>
</evidence>
<dbReference type="GO" id="GO:0008967">
    <property type="term" value="F:phosphoglycolate phosphatase activity"/>
    <property type="evidence" value="ECO:0007669"/>
    <property type="project" value="UniProtKB-EC"/>
</dbReference>
<comment type="catalytic activity">
    <reaction evidence="1">
        <text>2-phosphoglycolate + H2O = glycolate + phosphate</text>
        <dbReference type="Rhea" id="RHEA:14369"/>
        <dbReference type="ChEBI" id="CHEBI:15377"/>
        <dbReference type="ChEBI" id="CHEBI:29805"/>
        <dbReference type="ChEBI" id="CHEBI:43474"/>
        <dbReference type="ChEBI" id="CHEBI:58033"/>
        <dbReference type="EC" id="3.1.3.18"/>
    </reaction>
</comment>
<dbReference type="PANTHER" id="PTHR43434:SF1">
    <property type="entry name" value="PHOSPHOGLYCOLATE PHOSPHATASE"/>
    <property type="match status" value="1"/>
</dbReference>
<comment type="pathway">
    <text evidence="3">Organic acid metabolism; glycolate biosynthesis; glycolate from 2-phosphoglycolate: step 1/1.</text>
</comment>
<dbReference type="PROSITE" id="PS50969">
    <property type="entry name" value="FCP1"/>
    <property type="match status" value="1"/>
</dbReference>
<organism evidence="11">
    <name type="scientific">hydrothermal vent metagenome</name>
    <dbReference type="NCBI Taxonomy" id="652676"/>
    <lineage>
        <taxon>unclassified sequences</taxon>
        <taxon>metagenomes</taxon>
        <taxon>ecological metagenomes</taxon>
    </lineage>
</organism>
<evidence type="ECO:0000256" key="5">
    <source>
        <dbReference type="ARBA" id="ARBA00013078"/>
    </source>
</evidence>
<dbReference type="FunFam" id="3.40.50.1000:FF:000022">
    <property type="entry name" value="Phosphoglycolate phosphatase"/>
    <property type="match status" value="1"/>
</dbReference>
<dbReference type="InterPro" id="IPR041492">
    <property type="entry name" value="HAD_2"/>
</dbReference>
<dbReference type="Gene3D" id="3.40.50.1000">
    <property type="entry name" value="HAD superfamily/HAD-like"/>
    <property type="match status" value="1"/>
</dbReference>
<keyword evidence="6" id="KW-0479">Metal-binding</keyword>
<evidence type="ECO:0000256" key="7">
    <source>
        <dbReference type="ARBA" id="ARBA00022801"/>
    </source>
</evidence>
<evidence type="ECO:0000256" key="6">
    <source>
        <dbReference type="ARBA" id="ARBA00022723"/>
    </source>
</evidence>
<accession>A0A1W1BTJ4</accession>
<dbReference type="InterPro" id="IPR023214">
    <property type="entry name" value="HAD_sf"/>
</dbReference>
<dbReference type="EC" id="3.1.3.18" evidence="5"/>
<evidence type="ECO:0000259" key="10">
    <source>
        <dbReference type="PROSITE" id="PS50969"/>
    </source>
</evidence>
<dbReference type="InterPro" id="IPR037512">
    <property type="entry name" value="PGPase_prok"/>
</dbReference>
<comment type="cofactor">
    <cofactor evidence="2">
        <name>Mg(2+)</name>
        <dbReference type="ChEBI" id="CHEBI:18420"/>
    </cofactor>
</comment>
<dbReference type="AlphaFoldDB" id="A0A1W1BTJ4"/>
<dbReference type="SUPFAM" id="SSF56784">
    <property type="entry name" value="HAD-like"/>
    <property type="match status" value="1"/>
</dbReference>
<evidence type="ECO:0000256" key="9">
    <source>
        <dbReference type="ARBA" id="ARBA00023277"/>
    </source>
</evidence>
<feature type="domain" description="FCP1 homology" evidence="10">
    <location>
        <begin position="6"/>
        <end position="224"/>
    </location>
</feature>
<keyword evidence="8" id="KW-0460">Magnesium</keyword>
<dbReference type="GO" id="GO:0005975">
    <property type="term" value="P:carbohydrate metabolic process"/>
    <property type="evidence" value="ECO:0007669"/>
    <property type="project" value="InterPro"/>
</dbReference>
<dbReference type="SFLD" id="SFLDS00003">
    <property type="entry name" value="Haloacid_Dehalogenase"/>
    <property type="match status" value="1"/>
</dbReference>
<dbReference type="PANTHER" id="PTHR43434">
    <property type="entry name" value="PHOSPHOGLYCOLATE PHOSPHATASE"/>
    <property type="match status" value="1"/>
</dbReference>
<dbReference type="InterPro" id="IPR050155">
    <property type="entry name" value="HAD-like_hydrolase_sf"/>
</dbReference>
<dbReference type="NCBIfam" id="TIGR01449">
    <property type="entry name" value="PGP_bact"/>
    <property type="match status" value="1"/>
</dbReference>
<evidence type="ECO:0000256" key="8">
    <source>
        <dbReference type="ARBA" id="ARBA00022842"/>
    </source>
</evidence>
<dbReference type="PRINTS" id="PR00413">
    <property type="entry name" value="HADHALOGNASE"/>
</dbReference>
<dbReference type="InterPro" id="IPR006439">
    <property type="entry name" value="HAD-SF_hydro_IA"/>
</dbReference>
<reference evidence="11" key="1">
    <citation type="submission" date="2016-10" db="EMBL/GenBank/DDBJ databases">
        <authorList>
            <person name="de Groot N.N."/>
        </authorList>
    </citation>
    <scope>NUCLEOTIDE SEQUENCE</scope>
</reference>
<dbReference type="GO" id="GO:0005829">
    <property type="term" value="C:cytosol"/>
    <property type="evidence" value="ECO:0007669"/>
    <property type="project" value="TreeGrafter"/>
</dbReference>
<evidence type="ECO:0000256" key="2">
    <source>
        <dbReference type="ARBA" id="ARBA00001946"/>
    </source>
</evidence>
<proteinExistence type="inferred from homology"/>
<protein>
    <recommendedName>
        <fullName evidence="5">phosphoglycolate phosphatase</fullName>
        <ecNumber evidence="5">3.1.3.18</ecNumber>
    </recommendedName>
</protein>
<dbReference type="Pfam" id="PF13419">
    <property type="entry name" value="HAD_2"/>
    <property type="match status" value="1"/>
</dbReference>
<dbReference type="EMBL" id="FPHG01000031">
    <property type="protein sequence ID" value="SFV56782.1"/>
    <property type="molecule type" value="Genomic_DNA"/>
</dbReference>
<dbReference type="SFLD" id="SFLDG01129">
    <property type="entry name" value="C1.5:_HAD__Beta-PGM__Phosphata"/>
    <property type="match status" value="1"/>
</dbReference>
<evidence type="ECO:0000256" key="3">
    <source>
        <dbReference type="ARBA" id="ARBA00004818"/>
    </source>
</evidence>
<dbReference type="GO" id="GO:0046872">
    <property type="term" value="F:metal ion binding"/>
    <property type="evidence" value="ECO:0007669"/>
    <property type="project" value="UniProtKB-KW"/>
</dbReference>
<dbReference type="InterPro" id="IPR023198">
    <property type="entry name" value="PGP-like_dom2"/>
</dbReference>
<comment type="similarity">
    <text evidence="4">Belongs to the HAD-like hydrolase superfamily. CbbY/CbbZ/Gph/YieH family.</text>
</comment>
<evidence type="ECO:0000256" key="1">
    <source>
        <dbReference type="ARBA" id="ARBA00000830"/>
    </source>
</evidence>
<dbReference type="InterPro" id="IPR036412">
    <property type="entry name" value="HAD-like_sf"/>
</dbReference>